<keyword evidence="1" id="KW-0812">Transmembrane</keyword>
<feature type="transmembrane region" description="Helical" evidence="1">
    <location>
        <begin position="340"/>
        <end position="356"/>
    </location>
</feature>
<sequence length="560" mass="64171">MRTCPQADKWSAQVRPDSQTLQISSSTFSPNTTRLCWVAFILLHAYCWIYFAAMACFYWGLPGTTLDVWLYFYELSLGSAYDRAIAIVLGSVAAIHFAYLVWIVCWSLKNRGMVFAVYDVFESPGLWSPFSEKSMACRVYRAVLIGAGLIGVDGPYFDLLLLCREVVETALQTQQAYRMSLLLPRTQLNRCYVALLVLNYWTTALIHSAFHKSLHQETVLRDYFDFETNQFPVYQWYEDVWSVHILSEFQIVLVTSWGDLVMRVVFALNMIGNMDNMKKLLSTTTEPQASTGKKRYPSVNRRVSSVQPLQIQPQFTDVKSAYSQRRLQNLLAVESRTTQVVFFLWGVFLIICHLYAESITGLPQSGVVIKHYLSLEVPEMITEFTRLRVLKFYNSSIVSWNESAAISQTHHPNLIMLFLYSARCVRRKCVGYLHVGGTLISELPKDAANVSPFLKIRVDNTNVSFFWDWVDPMVLNAGAVYSNIPTIVATKSPYCFDLDRIYSRKETRFSAPEHVHQSVILSDASMRNWPIIRKAVFCDPWAETLYPIGHEDLYNGIKAI</sequence>
<organism evidence="2 3">
    <name type="scientific">Phytophthora sojae (strain P6497)</name>
    <name type="common">Soybean stem and root rot agent</name>
    <name type="synonym">Phytophthora megasperma f. sp. glycines</name>
    <dbReference type="NCBI Taxonomy" id="1094619"/>
    <lineage>
        <taxon>Eukaryota</taxon>
        <taxon>Sar</taxon>
        <taxon>Stramenopiles</taxon>
        <taxon>Oomycota</taxon>
        <taxon>Peronosporomycetes</taxon>
        <taxon>Peronosporales</taxon>
        <taxon>Peronosporaceae</taxon>
        <taxon>Phytophthora</taxon>
    </lineage>
</organism>
<proteinExistence type="predicted"/>
<evidence type="ECO:0000313" key="2">
    <source>
        <dbReference type="EMBL" id="EGZ19096.1"/>
    </source>
</evidence>
<dbReference type="KEGG" id="psoj:PHYSODRAFT_297764"/>
<keyword evidence="1" id="KW-1133">Transmembrane helix</keyword>
<keyword evidence="1" id="KW-0472">Membrane</keyword>
<dbReference type="AlphaFoldDB" id="G4Z8R4"/>
<dbReference type="Proteomes" id="UP000002640">
    <property type="component" value="Unassembled WGS sequence"/>
</dbReference>
<dbReference type="InParanoid" id="G4Z8R4"/>
<dbReference type="EMBL" id="JH159153">
    <property type="protein sequence ID" value="EGZ19096.1"/>
    <property type="molecule type" value="Genomic_DNA"/>
</dbReference>
<feature type="transmembrane region" description="Helical" evidence="1">
    <location>
        <begin position="191"/>
        <end position="210"/>
    </location>
</feature>
<dbReference type="OMA" id="FFWDWVD"/>
<gene>
    <name evidence="2" type="ORF">PHYSODRAFT_297764</name>
</gene>
<feature type="transmembrane region" description="Helical" evidence="1">
    <location>
        <begin position="249"/>
        <end position="271"/>
    </location>
</feature>
<protein>
    <submittedName>
        <fullName evidence="2">Uncharacterized protein</fullName>
    </submittedName>
</protein>
<feature type="transmembrane region" description="Helical" evidence="1">
    <location>
        <begin position="81"/>
        <end position="105"/>
    </location>
</feature>
<reference evidence="2 3" key="1">
    <citation type="journal article" date="2006" name="Science">
        <title>Phytophthora genome sequences uncover evolutionary origins and mechanisms of pathogenesis.</title>
        <authorList>
            <person name="Tyler B.M."/>
            <person name="Tripathy S."/>
            <person name="Zhang X."/>
            <person name="Dehal P."/>
            <person name="Jiang R.H."/>
            <person name="Aerts A."/>
            <person name="Arredondo F.D."/>
            <person name="Baxter L."/>
            <person name="Bensasson D."/>
            <person name="Beynon J.L."/>
            <person name="Chapman J."/>
            <person name="Damasceno C.M."/>
            <person name="Dorrance A.E."/>
            <person name="Dou D."/>
            <person name="Dickerman A.W."/>
            <person name="Dubchak I.L."/>
            <person name="Garbelotto M."/>
            <person name="Gijzen M."/>
            <person name="Gordon S.G."/>
            <person name="Govers F."/>
            <person name="Grunwald N.J."/>
            <person name="Huang W."/>
            <person name="Ivors K.L."/>
            <person name="Jones R.W."/>
            <person name="Kamoun S."/>
            <person name="Krampis K."/>
            <person name="Lamour K.H."/>
            <person name="Lee M.K."/>
            <person name="McDonald W.H."/>
            <person name="Medina M."/>
            <person name="Meijer H.J."/>
            <person name="Nordberg E.K."/>
            <person name="Maclean D.J."/>
            <person name="Ospina-Giraldo M.D."/>
            <person name="Morris P.F."/>
            <person name="Phuntumart V."/>
            <person name="Putnam N.H."/>
            <person name="Rash S."/>
            <person name="Rose J.K."/>
            <person name="Sakihama Y."/>
            <person name="Salamov A.A."/>
            <person name="Savidor A."/>
            <person name="Scheuring C.F."/>
            <person name="Smith B.M."/>
            <person name="Sobral B.W."/>
            <person name="Terry A."/>
            <person name="Torto-Alalibo T.A."/>
            <person name="Win J."/>
            <person name="Xu Z."/>
            <person name="Zhang H."/>
            <person name="Grigoriev I.V."/>
            <person name="Rokhsar D.S."/>
            <person name="Boore J.L."/>
        </authorList>
    </citation>
    <scope>NUCLEOTIDE SEQUENCE [LARGE SCALE GENOMIC DNA]</scope>
    <source>
        <strain evidence="2 3">P6497</strain>
    </source>
</reference>
<dbReference type="GeneID" id="20641525"/>
<evidence type="ECO:0000313" key="3">
    <source>
        <dbReference type="Proteomes" id="UP000002640"/>
    </source>
</evidence>
<feature type="transmembrane region" description="Helical" evidence="1">
    <location>
        <begin position="35"/>
        <end position="61"/>
    </location>
</feature>
<keyword evidence="3" id="KW-1185">Reference proteome</keyword>
<dbReference type="RefSeq" id="XP_009521813.1">
    <property type="nucleotide sequence ID" value="XM_009523518.1"/>
</dbReference>
<accession>G4Z8R4</accession>
<name>G4Z8R4_PHYSP</name>
<evidence type="ECO:0000256" key="1">
    <source>
        <dbReference type="SAM" id="Phobius"/>
    </source>
</evidence>